<sequence length="205" mass="22706">MSRRVEHNTSPALPSLRLSKMVPRAVQAIRVPKKTHPLEVDNVDDSILGHTHYIEVCCSHDASCLVKGPGTSRFMRRRPLHLPTNNTSSIITACGIYVSSTQDLHRSPSCFPISTTGHELLWLAINVVVVLTLCINVRPFRLTSLGRSIVRAGSSTSLVRAPSREARRSKYPEHRLLGVLSSWDAIVLFLAKAELHWTMGQAVLS</sequence>
<evidence type="ECO:0000313" key="2">
    <source>
        <dbReference type="Proteomes" id="UP000253664"/>
    </source>
</evidence>
<evidence type="ECO:0000313" key="1">
    <source>
        <dbReference type="EMBL" id="RCI12437.1"/>
    </source>
</evidence>
<gene>
    <name evidence="1" type="ORF">L249_0981</name>
</gene>
<proteinExistence type="predicted"/>
<accession>A0A367LDE6</accession>
<reference evidence="1 2" key="1">
    <citation type="journal article" date="2015" name="BMC Genomics">
        <title>Insights from the genome of Ophiocordyceps polyrhachis-furcata to pathogenicity and host specificity in insect fungi.</title>
        <authorList>
            <person name="Wichadakul D."/>
            <person name="Kobmoo N."/>
            <person name="Ingsriswang S."/>
            <person name="Tangphatsornruang S."/>
            <person name="Chantasingh D."/>
            <person name="Luangsa-ard J.J."/>
            <person name="Eurwilaichitr L."/>
        </authorList>
    </citation>
    <scope>NUCLEOTIDE SEQUENCE [LARGE SCALE GENOMIC DNA]</scope>
    <source>
        <strain evidence="1 2">BCC 54312</strain>
    </source>
</reference>
<dbReference type="AlphaFoldDB" id="A0A367LDE6"/>
<feature type="non-terminal residue" evidence="1">
    <location>
        <position position="205"/>
    </location>
</feature>
<organism evidence="1 2">
    <name type="scientific">Ophiocordyceps polyrhachis-furcata BCC 54312</name>
    <dbReference type="NCBI Taxonomy" id="1330021"/>
    <lineage>
        <taxon>Eukaryota</taxon>
        <taxon>Fungi</taxon>
        <taxon>Dikarya</taxon>
        <taxon>Ascomycota</taxon>
        <taxon>Pezizomycotina</taxon>
        <taxon>Sordariomycetes</taxon>
        <taxon>Hypocreomycetidae</taxon>
        <taxon>Hypocreales</taxon>
        <taxon>Ophiocordycipitaceae</taxon>
        <taxon>Ophiocordyceps</taxon>
    </lineage>
</organism>
<name>A0A367LDE6_9HYPO</name>
<dbReference type="Proteomes" id="UP000253664">
    <property type="component" value="Unassembled WGS sequence"/>
</dbReference>
<dbReference type="EMBL" id="LKCN02000007">
    <property type="protein sequence ID" value="RCI12437.1"/>
    <property type="molecule type" value="Genomic_DNA"/>
</dbReference>
<protein>
    <submittedName>
        <fullName evidence="1">Uncharacterized protein</fullName>
    </submittedName>
</protein>
<comment type="caution">
    <text evidence="1">The sequence shown here is derived from an EMBL/GenBank/DDBJ whole genome shotgun (WGS) entry which is preliminary data.</text>
</comment>
<keyword evidence="2" id="KW-1185">Reference proteome</keyword>